<dbReference type="InterPro" id="IPR036770">
    <property type="entry name" value="Ankyrin_rpt-contain_sf"/>
</dbReference>
<comment type="caution">
    <text evidence="4">The sequence shown here is derived from an EMBL/GenBank/DDBJ whole genome shotgun (WGS) entry which is preliminary data.</text>
</comment>
<feature type="repeat" description="ANK" evidence="2">
    <location>
        <begin position="1194"/>
        <end position="1226"/>
    </location>
</feature>
<reference evidence="4 5" key="1">
    <citation type="submission" date="2018-06" db="EMBL/GenBank/DDBJ databases">
        <title>Genome analysis of cellulolytic fungus Trichoderma lentiforme CFAM-422.</title>
        <authorList>
            <person name="Steindorff A.S."/>
            <person name="Formighieri E.F."/>
            <person name="Midorikawa G.E.O."/>
            <person name="Tamietti M.S."/>
            <person name="Ramos E.Z."/>
            <person name="Silva A.S."/>
            <person name="Bon E.P.S."/>
            <person name="Mendes T.D."/>
            <person name="Damaso M.C.T."/>
            <person name="Favaro L.C.L."/>
        </authorList>
    </citation>
    <scope>NUCLEOTIDE SEQUENCE [LARGE SCALE GENOMIC DNA]</scope>
    <source>
        <strain evidence="4 5">CFAM-422</strain>
    </source>
</reference>
<dbReference type="EMBL" id="QLNT01000018">
    <property type="protein sequence ID" value="KAF3065389.1"/>
    <property type="molecule type" value="Genomic_DNA"/>
</dbReference>
<dbReference type="Pfam" id="PF24883">
    <property type="entry name" value="NPHP3_N"/>
    <property type="match status" value="1"/>
</dbReference>
<dbReference type="Pfam" id="PF12796">
    <property type="entry name" value="Ank_2"/>
    <property type="match status" value="2"/>
</dbReference>
<name>A0A9P4X8U0_9HYPO</name>
<evidence type="ECO:0000256" key="1">
    <source>
        <dbReference type="ARBA" id="ARBA00022737"/>
    </source>
</evidence>
<sequence length="1303" mass="147372">MELPGNSLLQASRNADVAETASTNVRITESQLSGRDATTQALAYRLRGVPYNRDIKELVKRALMFGDDIRFKVMSVADDPSRYGMRIATLEFSNTPGSLSQQTDNSEWTFSISVNGENITLFFDTHFRGLTPLHSSSDHECIIDLVAVSGLGGHAFGSFKERKGSYMWLRDSLAHDMPYMRIFIYGYDTQLEGSTSFANLDDLANEFQERVKSIRNYPRHRTSGISTTNPERPLIFIGHSLGGIIIKAANFKSIRGMLFFGVPNKGMPVSHWIPMVEGQPNRFFIEQLRPTSDILRAIRNDFCRVFTFRSSKIYSFYETKESPTAQKGNDGKWKLKGPSIQLVDIGSATQGRSWEERGNYIKPIHRTHSELVKFRQIDDDYTTVELLEESPKSWLEKIPTDVLWAALMAILTNEPERELLVVIDGLGAVQDEKDEFAKSIRELVDYLQQQILNMKALFTSRPQANIREIFDGLPQIEHDKERRECRASLYFDNSRYGKIEDQYEGSLEWIWTHDQYKEWSKPNASRFLYLQGKPGSGKSTLARYLREKLSKQDPEAHSSIVAKFFYSDRDGELQSSHYNMLRCILYEILGQNEASFYHSFQSEYRRILKKQGIGRPVEWNYESLKKILLSISDVPPAKRVYLIIDALDESDDVNRREILDLMLNLCSESKNCAIKIFLASRPIGVLEKKHVSEFSDSKFLSIELQDHTKSDIAKFADSFLKKLDFRNFLEEATDYIVKNAQGVFLWVQLVQKELQIYDDAGRCEKDVFDFLMSLPTELENFYKRMLDKMGRNKTDIRDGIRMFQLVLFACRPLTTDELLHALGIPGELDAEFTIPHNSFRSNIPSKRRITHCGGNFLEIRPYFGNAAFQGPTMATTKANEAAGRSIVQLMHQTVREIFLRPGGIVAASDFRMSEKDAHICISVTCIRYLIFCAANMAERLPNTNSWTQQHLKDCAQCLEEMPFVTYALRYLNHHIDSCQQDADVLRIASKSIDEIMNTPAAYLLGNWVTSHLNNNTISKDKLSGAETDLPNRTLYFAVKEGYLIAAEVSLIIGADVNGKAEEARAPLHHAAANGHEAVVRLLFDKGADLECRDGNGQTPLHHAAEKGYEAVVRLLLDIGADLKPKDNLGRTPLLWTAANGNKSLVKLLLNSGDNLRSKDNLGRTSLSWAAGNGHKSVVKLLLNKGGSLKSKDNLGCTPLHYSVEYGHVEIVRLLINHGASLKSKDNLGKTPLHYAAGNGHEEAVKLLLDSGANPMSKDDIGRTSMSWAAMNNHMAVARLLRYRGTYKRPESYLSQTPLAIRRS</sequence>
<evidence type="ECO:0000259" key="3">
    <source>
        <dbReference type="PROSITE" id="PS50837"/>
    </source>
</evidence>
<dbReference type="SUPFAM" id="SSF52540">
    <property type="entry name" value="P-loop containing nucleoside triphosphate hydrolases"/>
    <property type="match status" value="1"/>
</dbReference>
<feature type="repeat" description="ANK" evidence="2">
    <location>
        <begin position="1062"/>
        <end position="1094"/>
    </location>
</feature>
<keyword evidence="1" id="KW-0677">Repeat</keyword>
<protein>
    <submittedName>
        <fullName evidence="4">Ankyrin repeat domain-containing protein 50</fullName>
    </submittedName>
</protein>
<dbReference type="SMART" id="SM00248">
    <property type="entry name" value="ANK"/>
    <property type="match status" value="7"/>
</dbReference>
<feature type="repeat" description="ANK" evidence="2">
    <location>
        <begin position="1128"/>
        <end position="1160"/>
    </location>
</feature>
<dbReference type="PRINTS" id="PR01415">
    <property type="entry name" value="ANKYRIN"/>
</dbReference>
<dbReference type="PROSITE" id="PS50088">
    <property type="entry name" value="ANK_REPEAT"/>
    <property type="match status" value="6"/>
</dbReference>
<dbReference type="InterPro" id="IPR027417">
    <property type="entry name" value="P-loop_NTPase"/>
</dbReference>
<feature type="repeat" description="ANK" evidence="2">
    <location>
        <begin position="1161"/>
        <end position="1193"/>
    </location>
</feature>
<gene>
    <name evidence="4" type="ORF">CFAM422_009571</name>
</gene>
<dbReference type="Gene3D" id="1.25.40.20">
    <property type="entry name" value="Ankyrin repeat-containing domain"/>
    <property type="match status" value="4"/>
</dbReference>
<proteinExistence type="predicted"/>
<dbReference type="PROSITE" id="PS50297">
    <property type="entry name" value="ANK_REP_REGION"/>
    <property type="match status" value="6"/>
</dbReference>
<feature type="repeat" description="ANK" evidence="2">
    <location>
        <begin position="1227"/>
        <end position="1259"/>
    </location>
</feature>
<dbReference type="PANTHER" id="PTHR10039">
    <property type="entry name" value="AMELOGENIN"/>
    <property type="match status" value="1"/>
</dbReference>
<dbReference type="InterPro" id="IPR007111">
    <property type="entry name" value="NACHT_NTPase"/>
</dbReference>
<dbReference type="Gene3D" id="3.40.50.1820">
    <property type="entry name" value="alpha/beta hydrolase"/>
    <property type="match status" value="1"/>
</dbReference>
<dbReference type="Gene3D" id="3.40.50.300">
    <property type="entry name" value="P-loop containing nucleotide triphosphate hydrolases"/>
    <property type="match status" value="1"/>
</dbReference>
<evidence type="ECO:0000256" key="2">
    <source>
        <dbReference type="PROSITE-ProRule" id="PRU00023"/>
    </source>
</evidence>
<dbReference type="PROSITE" id="PS50837">
    <property type="entry name" value="NACHT"/>
    <property type="match status" value="1"/>
</dbReference>
<dbReference type="Pfam" id="PF00023">
    <property type="entry name" value="Ank"/>
    <property type="match status" value="1"/>
</dbReference>
<organism evidence="4 5">
    <name type="scientific">Trichoderma lentiforme</name>
    <dbReference type="NCBI Taxonomy" id="1567552"/>
    <lineage>
        <taxon>Eukaryota</taxon>
        <taxon>Fungi</taxon>
        <taxon>Dikarya</taxon>
        <taxon>Ascomycota</taxon>
        <taxon>Pezizomycotina</taxon>
        <taxon>Sordariomycetes</taxon>
        <taxon>Hypocreomycetidae</taxon>
        <taxon>Hypocreales</taxon>
        <taxon>Hypocreaceae</taxon>
        <taxon>Trichoderma</taxon>
    </lineage>
</organism>
<dbReference type="InterPro" id="IPR056884">
    <property type="entry name" value="NPHP3-like_N"/>
</dbReference>
<evidence type="ECO:0000313" key="5">
    <source>
        <dbReference type="Proteomes" id="UP000801864"/>
    </source>
</evidence>
<accession>A0A9P4X8U0</accession>
<dbReference type="Proteomes" id="UP000801864">
    <property type="component" value="Unassembled WGS sequence"/>
</dbReference>
<feature type="repeat" description="ANK" evidence="2">
    <location>
        <begin position="1095"/>
        <end position="1127"/>
    </location>
</feature>
<keyword evidence="2" id="KW-0040">ANK repeat</keyword>
<dbReference type="PANTHER" id="PTHR10039:SF5">
    <property type="entry name" value="NACHT DOMAIN-CONTAINING PROTEIN"/>
    <property type="match status" value="1"/>
</dbReference>
<dbReference type="InterPro" id="IPR002110">
    <property type="entry name" value="Ankyrin_rpt"/>
</dbReference>
<dbReference type="SUPFAM" id="SSF48403">
    <property type="entry name" value="Ankyrin repeat"/>
    <property type="match status" value="1"/>
</dbReference>
<feature type="domain" description="NACHT" evidence="3">
    <location>
        <begin position="526"/>
        <end position="682"/>
    </location>
</feature>
<keyword evidence="5" id="KW-1185">Reference proteome</keyword>
<evidence type="ECO:0000313" key="4">
    <source>
        <dbReference type="EMBL" id="KAF3065389.1"/>
    </source>
</evidence>
<dbReference type="InterPro" id="IPR029058">
    <property type="entry name" value="AB_hydrolase_fold"/>
</dbReference>
<dbReference type="SUPFAM" id="SSF53474">
    <property type="entry name" value="alpha/beta-Hydrolases"/>
    <property type="match status" value="1"/>
</dbReference>